<feature type="domain" description="Phosphotyrosine protein phosphatase I" evidence="3">
    <location>
        <begin position="1"/>
        <end position="126"/>
    </location>
</feature>
<dbReference type="GO" id="GO:0046685">
    <property type="term" value="P:response to arsenic-containing substance"/>
    <property type="evidence" value="ECO:0007669"/>
    <property type="project" value="UniProtKB-KW"/>
</dbReference>
<keyword evidence="1" id="KW-0059">Arsenical resistance</keyword>
<evidence type="ECO:0000256" key="1">
    <source>
        <dbReference type="ARBA" id="ARBA00022849"/>
    </source>
</evidence>
<organism evidence="4 5">
    <name type="scientific">Eiseniibacteriota bacterium</name>
    <dbReference type="NCBI Taxonomy" id="2212470"/>
    <lineage>
        <taxon>Bacteria</taxon>
        <taxon>Candidatus Eiseniibacteriota</taxon>
    </lineage>
</organism>
<proteinExistence type="predicted"/>
<evidence type="ECO:0000313" key="4">
    <source>
        <dbReference type="EMBL" id="TMQ49857.1"/>
    </source>
</evidence>
<dbReference type="Gene3D" id="3.40.50.2300">
    <property type="match status" value="1"/>
</dbReference>
<dbReference type="CDD" id="cd16345">
    <property type="entry name" value="LMWP_ArsC"/>
    <property type="match status" value="1"/>
</dbReference>
<name>A0A538SES6_UNCEI</name>
<feature type="region of interest" description="Disordered" evidence="2">
    <location>
        <begin position="127"/>
        <end position="146"/>
    </location>
</feature>
<gene>
    <name evidence="4" type="ORF">E6K71_03835</name>
</gene>
<dbReference type="InterPro" id="IPR023485">
    <property type="entry name" value="Ptyr_pPase"/>
</dbReference>
<evidence type="ECO:0000256" key="2">
    <source>
        <dbReference type="SAM" id="MobiDB-lite"/>
    </source>
</evidence>
<dbReference type="EMBL" id="VBOR01000049">
    <property type="protein sequence ID" value="TMQ49857.1"/>
    <property type="molecule type" value="Genomic_DNA"/>
</dbReference>
<reference evidence="4 5" key="1">
    <citation type="journal article" date="2019" name="Nat. Microbiol.">
        <title>Mediterranean grassland soil C-N compound turnover is dependent on rainfall and depth, and is mediated by genomically divergent microorganisms.</title>
        <authorList>
            <person name="Diamond S."/>
            <person name="Andeer P.F."/>
            <person name="Li Z."/>
            <person name="Crits-Christoph A."/>
            <person name="Burstein D."/>
            <person name="Anantharaman K."/>
            <person name="Lane K.R."/>
            <person name="Thomas B.C."/>
            <person name="Pan C."/>
            <person name="Northen T.R."/>
            <person name="Banfield J.F."/>
        </authorList>
    </citation>
    <scope>NUCLEOTIDE SEQUENCE [LARGE SCALE GENOMIC DNA]</scope>
    <source>
        <strain evidence="4">WS_1</strain>
    </source>
</reference>
<protein>
    <submittedName>
        <fullName evidence="4">Arsenate reductase ArsC</fullName>
    </submittedName>
</protein>
<dbReference type="PANTHER" id="PTHR43428:SF1">
    <property type="entry name" value="ARSENATE REDUCTASE"/>
    <property type="match status" value="1"/>
</dbReference>
<sequence length="146" mass="16325">MTVLFLCRQNAGRSQMAQAFFERLAPEHVALSGGSAPSDRVHPTVVQAMKEVGIDLTGRTPRRVDRAMLDRADHVISMGCDDPVVCEYPGRKVEDWALEDPSKKAPEEVRRIRDEIRARVEALVSRLRAGQPERAGADRPLRPLRS</sequence>
<dbReference type="SMART" id="SM00226">
    <property type="entry name" value="LMWPc"/>
    <property type="match status" value="1"/>
</dbReference>
<dbReference type="AlphaFoldDB" id="A0A538SES6"/>
<dbReference type="PANTHER" id="PTHR43428">
    <property type="entry name" value="ARSENATE REDUCTASE"/>
    <property type="match status" value="1"/>
</dbReference>
<dbReference type="SUPFAM" id="SSF52788">
    <property type="entry name" value="Phosphotyrosine protein phosphatases I"/>
    <property type="match status" value="1"/>
</dbReference>
<evidence type="ECO:0000259" key="3">
    <source>
        <dbReference type="SMART" id="SM00226"/>
    </source>
</evidence>
<feature type="compositionally biased region" description="Basic and acidic residues" evidence="2">
    <location>
        <begin position="135"/>
        <end position="146"/>
    </location>
</feature>
<dbReference type="Proteomes" id="UP000316292">
    <property type="component" value="Unassembled WGS sequence"/>
</dbReference>
<comment type="caution">
    <text evidence="4">The sequence shown here is derived from an EMBL/GenBank/DDBJ whole genome shotgun (WGS) entry which is preliminary data.</text>
</comment>
<dbReference type="Pfam" id="PF01451">
    <property type="entry name" value="LMWPc"/>
    <property type="match status" value="1"/>
</dbReference>
<evidence type="ECO:0000313" key="5">
    <source>
        <dbReference type="Proteomes" id="UP000316292"/>
    </source>
</evidence>
<accession>A0A538SES6</accession>
<dbReference type="InterPro" id="IPR036196">
    <property type="entry name" value="Ptyr_pPase_sf"/>
</dbReference>